<keyword evidence="2" id="KW-1185">Reference proteome</keyword>
<protein>
    <submittedName>
        <fullName evidence="1">Uncharacterized protein</fullName>
    </submittedName>
</protein>
<proteinExistence type="predicted"/>
<dbReference type="EMBL" id="JACJQT010000009">
    <property type="protein sequence ID" value="MBD2277699.1"/>
    <property type="molecule type" value="Genomic_DNA"/>
</dbReference>
<organism evidence="1 2">
    <name type="scientific">Aphanizomenon flos-aquae FACHB-1040</name>
    <dbReference type="NCBI Taxonomy" id="2692887"/>
    <lineage>
        <taxon>Bacteria</taxon>
        <taxon>Bacillati</taxon>
        <taxon>Cyanobacteriota</taxon>
        <taxon>Cyanophyceae</taxon>
        <taxon>Nostocales</taxon>
        <taxon>Aphanizomenonaceae</taxon>
        <taxon>Aphanizomenon</taxon>
    </lineage>
</organism>
<dbReference type="Proteomes" id="UP000606721">
    <property type="component" value="Unassembled WGS sequence"/>
</dbReference>
<reference evidence="1 2" key="1">
    <citation type="journal article" date="2020" name="ISME J.">
        <title>Comparative genomics reveals insights into cyanobacterial evolution and habitat adaptation.</title>
        <authorList>
            <person name="Chen M.Y."/>
            <person name="Teng W.K."/>
            <person name="Zhao L."/>
            <person name="Hu C.X."/>
            <person name="Zhou Y.K."/>
            <person name="Han B.P."/>
            <person name="Song L.R."/>
            <person name="Shu W.S."/>
        </authorList>
    </citation>
    <scope>NUCLEOTIDE SEQUENCE [LARGE SCALE GENOMIC DNA]</scope>
    <source>
        <strain evidence="1 2">FACHB-1040</strain>
    </source>
</reference>
<accession>A0ABR8BWA8</accession>
<evidence type="ECO:0000313" key="2">
    <source>
        <dbReference type="Proteomes" id="UP000606721"/>
    </source>
</evidence>
<sequence>MGSNLRAIALYPSNLQAIPAERFAITPYQSNLRAIADYASPTGELALMNNQTISGHF</sequence>
<name>A0ABR8BWA8_APHFL</name>
<evidence type="ECO:0000313" key="1">
    <source>
        <dbReference type="EMBL" id="MBD2277699.1"/>
    </source>
</evidence>
<gene>
    <name evidence="1" type="ORF">H6F99_05010</name>
</gene>
<comment type="caution">
    <text evidence="1">The sequence shown here is derived from an EMBL/GenBank/DDBJ whole genome shotgun (WGS) entry which is preliminary data.</text>
</comment>